<evidence type="ECO:0000313" key="10">
    <source>
        <dbReference type="EMBL" id="KAG5198921.1"/>
    </source>
</evidence>
<dbReference type="SMART" id="SM00409">
    <property type="entry name" value="IG"/>
    <property type="match status" value="2"/>
</dbReference>
<accession>A0A835ZRY9</accession>
<dbReference type="PANTHER" id="PTHR23267">
    <property type="entry name" value="IMMUNOGLOBULIN LIGHT CHAIN"/>
    <property type="match status" value="1"/>
</dbReference>
<evidence type="ECO:0000256" key="5">
    <source>
        <dbReference type="ARBA" id="ARBA00038737"/>
    </source>
</evidence>
<keyword evidence="4" id="KW-1015">Disulfide bond</keyword>
<keyword evidence="6" id="KW-1064">Adaptive immunity</keyword>
<feature type="domain" description="Ig-like" evidence="9">
    <location>
        <begin position="34"/>
        <end position="109"/>
    </location>
</feature>
<feature type="domain" description="Ig-like" evidence="9">
    <location>
        <begin position="176"/>
        <end position="277"/>
    </location>
</feature>
<feature type="region of interest" description="Disordered" evidence="7">
    <location>
        <begin position="288"/>
        <end position="335"/>
    </location>
</feature>
<keyword evidence="6" id="KW-1280">Immunoglobulin</keyword>
<evidence type="ECO:0000256" key="2">
    <source>
        <dbReference type="ARBA" id="ARBA00022475"/>
    </source>
</evidence>
<dbReference type="GO" id="GO:0019814">
    <property type="term" value="C:immunoglobulin complex"/>
    <property type="evidence" value="ECO:0007669"/>
    <property type="project" value="UniProtKB-KW"/>
</dbReference>
<evidence type="ECO:0000256" key="8">
    <source>
        <dbReference type="SAM" id="SignalP"/>
    </source>
</evidence>
<organism evidence="10 11">
    <name type="scientific">Ovis aries</name>
    <name type="common">Sheep</name>
    <dbReference type="NCBI Taxonomy" id="9940"/>
    <lineage>
        <taxon>Eukaryota</taxon>
        <taxon>Metazoa</taxon>
        <taxon>Chordata</taxon>
        <taxon>Craniata</taxon>
        <taxon>Vertebrata</taxon>
        <taxon>Euteleostomi</taxon>
        <taxon>Mammalia</taxon>
        <taxon>Eutheria</taxon>
        <taxon>Laurasiatheria</taxon>
        <taxon>Artiodactyla</taxon>
        <taxon>Ruminantia</taxon>
        <taxon>Pecora</taxon>
        <taxon>Bovidae</taxon>
        <taxon>Caprinae</taxon>
        <taxon>Ovis</taxon>
    </lineage>
</organism>
<dbReference type="AlphaFoldDB" id="A0A835ZRY9"/>
<proteinExistence type="predicted"/>
<keyword evidence="3" id="KW-0472">Membrane</keyword>
<gene>
    <name evidence="10" type="ORF">JEQ12_007517</name>
</gene>
<dbReference type="GO" id="GO:0005576">
    <property type="term" value="C:extracellular region"/>
    <property type="evidence" value="ECO:0007669"/>
    <property type="project" value="UniProtKB-ARBA"/>
</dbReference>
<dbReference type="InterPro" id="IPR003599">
    <property type="entry name" value="Ig_sub"/>
</dbReference>
<dbReference type="FunFam" id="2.60.40.10:FF:000442">
    <property type="entry name" value="Immunoglobulin lambda variable 2-8"/>
    <property type="match status" value="2"/>
</dbReference>
<dbReference type="InterPro" id="IPR013106">
    <property type="entry name" value="Ig_V-set"/>
</dbReference>
<evidence type="ECO:0000256" key="6">
    <source>
        <dbReference type="ARBA" id="ARBA00043265"/>
    </source>
</evidence>
<comment type="caution">
    <text evidence="10">The sequence shown here is derived from an EMBL/GenBank/DDBJ whole genome shotgun (WGS) entry which is preliminary data.</text>
</comment>
<keyword evidence="8" id="KW-0732">Signal</keyword>
<feature type="compositionally biased region" description="Low complexity" evidence="7">
    <location>
        <begin position="305"/>
        <end position="335"/>
    </location>
</feature>
<dbReference type="Proteomes" id="UP000664991">
    <property type="component" value="Chromosome 17"/>
</dbReference>
<comment type="subunit">
    <text evidence="5">Immunoglobulins are composed of two identical heavy chains and two identical light chains; disulfide-linked.</text>
</comment>
<evidence type="ECO:0000259" key="9">
    <source>
        <dbReference type="PROSITE" id="PS50835"/>
    </source>
</evidence>
<dbReference type="EMBL" id="JAEMGP010000017">
    <property type="protein sequence ID" value="KAG5198921.1"/>
    <property type="molecule type" value="Genomic_DNA"/>
</dbReference>
<feature type="chain" id="PRO_5032959886" description="Ig-like domain-containing protein" evidence="8">
    <location>
        <begin position="20"/>
        <end position="335"/>
    </location>
</feature>
<reference evidence="10 11" key="1">
    <citation type="submission" date="2020-12" db="EMBL/GenBank/DDBJ databases">
        <title>De novo assembly of Tibetan sheep genome.</title>
        <authorList>
            <person name="Li X."/>
        </authorList>
    </citation>
    <scope>NUCLEOTIDE SEQUENCE [LARGE SCALE GENOMIC DNA]</scope>
    <source>
        <tissue evidence="10">Heart</tissue>
    </source>
</reference>
<keyword evidence="2" id="KW-1003">Cell membrane</keyword>
<dbReference type="SUPFAM" id="SSF48726">
    <property type="entry name" value="Immunoglobulin"/>
    <property type="match status" value="3"/>
</dbReference>
<dbReference type="InterPro" id="IPR050150">
    <property type="entry name" value="IgV_Light_Chain"/>
</dbReference>
<dbReference type="PROSITE" id="PS50835">
    <property type="entry name" value="IG_LIKE"/>
    <property type="match status" value="2"/>
</dbReference>
<evidence type="ECO:0000256" key="3">
    <source>
        <dbReference type="ARBA" id="ARBA00023136"/>
    </source>
</evidence>
<keyword evidence="6" id="KW-0391">Immunity</keyword>
<protein>
    <recommendedName>
        <fullName evidence="9">Ig-like domain-containing protein</fullName>
    </recommendedName>
</protein>
<evidence type="ECO:0000256" key="7">
    <source>
        <dbReference type="SAM" id="MobiDB-lite"/>
    </source>
</evidence>
<dbReference type="InterPro" id="IPR036179">
    <property type="entry name" value="Ig-like_dom_sf"/>
</dbReference>
<dbReference type="InterPro" id="IPR007110">
    <property type="entry name" value="Ig-like_dom"/>
</dbReference>
<dbReference type="Pfam" id="PF07686">
    <property type="entry name" value="V-set"/>
    <property type="match status" value="3"/>
</dbReference>
<dbReference type="SMART" id="SM00406">
    <property type="entry name" value="IGv"/>
    <property type="match status" value="2"/>
</dbReference>
<dbReference type="InterPro" id="IPR013783">
    <property type="entry name" value="Ig-like_fold"/>
</dbReference>
<evidence type="ECO:0000256" key="1">
    <source>
        <dbReference type="ARBA" id="ARBA00004236"/>
    </source>
</evidence>
<comment type="subcellular location">
    <subcellularLocation>
        <location evidence="1">Cell membrane</location>
    </subcellularLocation>
</comment>
<name>A0A835ZRY9_SHEEP</name>
<dbReference type="GO" id="GO:0005886">
    <property type="term" value="C:plasma membrane"/>
    <property type="evidence" value="ECO:0007669"/>
    <property type="project" value="UniProtKB-SubCell"/>
</dbReference>
<evidence type="ECO:0000313" key="11">
    <source>
        <dbReference type="Proteomes" id="UP000664991"/>
    </source>
</evidence>
<dbReference type="Gene3D" id="2.60.40.10">
    <property type="entry name" value="Immunoglobulins"/>
    <property type="match status" value="3"/>
</dbReference>
<evidence type="ECO:0000256" key="4">
    <source>
        <dbReference type="ARBA" id="ARBA00023157"/>
    </source>
</evidence>
<sequence length="335" mass="34524">MAWALLLITSLTQDSGSWAQSGLTQPASVSGNPGQMVTISCAGTSSHIGGYNEVGWYQQLPGTAPRTLTYYLNKRPSGIPARFSGSKSGNTATLTISGLQAEDEADYYCSSPRSGYSVHSGSSSQGRSWAQSALTQPASVSGNPGQTVTISCTGTSSDIGAYNGVGWYQQLPGSAPKTLIYEVRSWAQSALTQPASVSGNPGQTVTISCTGTSSDIGGFNYIGWYQQLPGSAPKTLIYEVSKRPSGIPARFSGSKSGNTATLTISGLQAEDEADYYCGSARSGYNVHSGSSSWGSEAKTHLRPQAPCCSDSAGSSSASGVEAAAAERAPEDPSQG</sequence>
<feature type="signal peptide" evidence="8">
    <location>
        <begin position="1"/>
        <end position="19"/>
    </location>
</feature>